<evidence type="ECO:0000256" key="3">
    <source>
        <dbReference type="SAM" id="SignalP"/>
    </source>
</evidence>
<evidence type="ECO:0000256" key="2">
    <source>
        <dbReference type="ARBA" id="ARBA00022729"/>
    </source>
</evidence>
<keyword evidence="6" id="KW-1185">Reference proteome</keyword>
<accession>A0ABC8ZCT6</accession>
<dbReference type="GO" id="GO:0016020">
    <property type="term" value="C:membrane"/>
    <property type="evidence" value="ECO:0007669"/>
    <property type="project" value="UniProtKB-SubCell"/>
</dbReference>
<evidence type="ECO:0000313" key="6">
    <source>
        <dbReference type="Proteomes" id="UP001497457"/>
    </source>
</evidence>
<dbReference type="PANTHER" id="PTHR33138:SF81">
    <property type="entry name" value="OS01G0137200 PROTEIN"/>
    <property type="match status" value="1"/>
</dbReference>
<reference evidence="6" key="1">
    <citation type="submission" date="2024-06" db="EMBL/GenBank/DDBJ databases">
        <authorList>
            <person name="Ryan C."/>
        </authorList>
    </citation>
    <scope>NUCLEOTIDE SEQUENCE [LARGE SCALE GENOMIC DNA]</scope>
</reference>
<sequence length="439" mass="47720">MAPSCLLLFLVSLVPVMLVTAADGQGGKGCSPTVCGNLTISSPFWLASEEATETNDCGVRGFQVSCYVNNMPYLQRLQILNIFYDKASLLVADLDKLLKDFNTSRYDGCHAPMFNSSTKLGNPFSISPINQNLIFYNCTKTLGEEVRQKSGLVETVCRNNTFVRAGGRYDDLSGRYGDYFLEGCKAIVVPAFIKSGKANASNYMQLLNDGFLLTWQQSPPPPLSPFKPPPPADGQAGGKHCPPTMICGNLTISYPFGVVSEEATETNDCGARGFQVRCSRGTPYLGLSFQILNIFYDNGSLLVADVHKLHDDFNRSAPKGCQAPSLNSSTKISSPFSISPVNQDLIFYNCTKPLTDGVRQNRGLVETICRDNTYVGVGGRYDDDVLSNYGIYSLEGCNASVAPVLVESGKANASNYRELISDGFLLTWLPPSAGKFTLF</sequence>
<feature type="domain" description="Wall-associated receptor kinase galacturonan-binding" evidence="4">
    <location>
        <begin position="30"/>
        <end position="93"/>
    </location>
</feature>
<dbReference type="Proteomes" id="UP001497457">
    <property type="component" value="Chromosome 18b"/>
</dbReference>
<feature type="signal peptide" evidence="3">
    <location>
        <begin position="1"/>
        <end position="21"/>
    </location>
</feature>
<evidence type="ECO:0000259" key="4">
    <source>
        <dbReference type="Pfam" id="PF13947"/>
    </source>
</evidence>
<dbReference type="AlphaFoldDB" id="A0ABC8ZCT6"/>
<evidence type="ECO:0000313" key="5">
    <source>
        <dbReference type="EMBL" id="CAL4957991.1"/>
    </source>
</evidence>
<reference evidence="5 6" key="2">
    <citation type="submission" date="2024-10" db="EMBL/GenBank/DDBJ databases">
        <authorList>
            <person name="Ryan C."/>
        </authorList>
    </citation>
    <scope>NUCLEOTIDE SEQUENCE [LARGE SCALE GENOMIC DNA]</scope>
</reference>
<comment type="subcellular location">
    <subcellularLocation>
        <location evidence="1">Membrane</location>
        <topology evidence="1">Single-pass membrane protein</topology>
    </subcellularLocation>
</comment>
<protein>
    <recommendedName>
        <fullName evidence="4">Wall-associated receptor kinase galacturonan-binding domain-containing protein</fullName>
    </recommendedName>
</protein>
<evidence type="ECO:0000256" key="1">
    <source>
        <dbReference type="ARBA" id="ARBA00004167"/>
    </source>
</evidence>
<feature type="chain" id="PRO_5044741829" description="Wall-associated receptor kinase galacturonan-binding domain-containing protein" evidence="3">
    <location>
        <begin position="22"/>
        <end position="439"/>
    </location>
</feature>
<dbReference type="PANTHER" id="PTHR33138">
    <property type="entry name" value="OS01G0690200 PROTEIN"/>
    <property type="match status" value="1"/>
</dbReference>
<feature type="domain" description="Wall-associated receptor kinase galacturonan-binding" evidence="4">
    <location>
        <begin position="241"/>
        <end position="305"/>
    </location>
</feature>
<keyword evidence="2 3" id="KW-0732">Signal</keyword>
<name>A0ABC8ZCT6_9POAL</name>
<organism evidence="5 6">
    <name type="scientific">Urochloa decumbens</name>
    <dbReference type="NCBI Taxonomy" id="240449"/>
    <lineage>
        <taxon>Eukaryota</taxon>
        <taxon>Viridiplantae</taxon>
        <taxon>Streptophyta</taxon>
        <taxon>Embryophyta</taxon>
        <taxon>Tracheophyta</taxon>
        <taxon>Spermatophyta</taxon>
        <taxon>Magnoliopsida</taxon>
        <taxon>Liliopsida</taxon>
        <taxon>Poales</taxon>
        <taxon>Poaceae</taxon>
        <taxon>PACMAD clade</taxon>
        <taxon>Panicoideae</taxon>
        <taxon>Panicodae</taxon>
        <taxon>Paniceae</taxon>
        <taxon>Melinidinae</taxon>
        <taxon>Urochloa</taxon>
    </lineage>
</organism>
<gene>
    <name evidence="5" type="ORF">URODEC1_LOCUS42873</name>
</gene>
<dbReference type="EMBL" id="OZ075128">
    <property type="protein sequence ID" value="CAL4957991.1"/>
    <property type="molecule type" value="Genomic_DNA"/>
</dbReference>
<proteinExistence type="predicted"/>
<dbReference type="Pfam" id="PF13947">
    <property type="entry name" value="GUB_WAK_bind"/>
    <property type="match status" value="2"/>
</dbReference>
<dbReference type="InterPro" id="IPR025287">
    <property type="entry name" value="WAK_GUB"/>
</dbReference>